<evidence type="ECO:0000313" key="3">
    <source>
        <dbReference type="Ensembl" id="ENSCCRP00015047617.1"/>
    </source>
</evidence>
<accession>A0A8C1V7Q6</accession>
<evidence type="ECO:0000256" key="2">
    <source>
        <dbReference type="SAM" id="SignalP"/>
    </source>
</evidence>
<feature type="compositionally biased region" description="Basic and acidic residues" evidence="1">
    <location>
        <begin position="317"/>
        <end position="330"/>
    </location>
</feature>
<feature type="compositionally biased region" description="Acidic residues" evidence="1">
    <location>
        <begin position="331"/>
        <end position="351"/>
    </location>
</feature>
<feature type="region of interest" description="Disordered" evidence="1">
    <location>
        <begin position="234"/>
        <end position="355"/>
    </location>
</feature>
<evidence type="ECO:0000256" key="1">
    <source>
        <dbReference type="SAM" id="MobiDB-lite"/>
    </source>
</evidence>
<feature type="region of interest" description="Disordered" evidence="1">
    <location>
        <begin position="122"/>
        <end position="181"/>
    </location>
</feature>
<feature type="chain" id="PRO_5034521687" evidence="2">
    <location>
        <begin position="25"/>
        <end position="375"/>
    </location>
</feature>
<feature type="compositionally biased region" description="Acidic residues" evidence="1">
    <location>
        <begin position="249"/>
        <end position="269"/>
    </location>
</feature>
<organism evidence="3 4">
    <name type="scientific">Cyprinus carpio</name>
    <name type="common">Common carp</name>
    <dbReference type="NCBI Taxonomy" id="7962"/>
    <lineage>
        <taxon>Eukaryota</taxon>
        <taxon>Metazoa</taxon>
        <taxon>Chordata</taxon>
        <taxon>Craniata</taxon>
        <taxon>Vertebrata</taxon>
        <taxon>Euteleostomi</taxon>
        <taxon>Actinopterygii</taxon>
        <taxon>Neopterygii</taxon>
        <taxon>Teleostei</taxon>
        <taxon>Ostariophysi</taxon>
        <taxon>Cypriniformes</taxon>
        <taxon>Cyprinidae</taxon>
        <taxon>Cyprininae</taxon>
        <taxon>Cyprinus</taxon>
    </lineage>
</organism>
<feature type="compositionally biased region" description="Basic and acidic residues" evidence="1">
    <location>
        <begin position="75"/>
        <end position="90"/>
    </location>
</feature>
<feature type="region of interest" description="Disordered" evidence="1">
    <location>
        <begin position="75"/>
        <end position="97"/>
    </location>
</feature>
<dbReference type="AlphaFoldDB" id="A0A8C1V7Q6"/>
<feature type="signal peptide" evidence="2">
    <location>
        <begin position="1"/>
        <end position="24"/>
    </location>
</feature>
<feature type="compositionally biased region" description="Basic and acidic residues" evidence="1">
    <location>
        <begin position="282"/>
        <end position="310"/>
    </location>
</feature>
<feature type="compositionally biased region" description="Basic and acidic residues" evidence="1">
    <location>
        <begin position="122"/>
        <end position="137"/>
    </location>
</feature>
<dbReference type="Ensembl" id="ENSCCRT00015049211.1">
    <property type="protein sequence ID" value="ENSCCRP00015047617.1"/>
    <property type="gene ID" value="ENSCCRG00015019712.1"/>
</dbReference>
<reference evidence="3" key="1">
    <citation type="submission" date="2025-08" db="UniProtKB">
        <authorList>
            <consortium name="Ensembl"/>
        </authorList>
    </citation>
    <scope>IDENTIFICATION</scope>
</reference>
<name>A0A8C1V7Q6_CYPCA</name>
<dbReference type="Proteomes" id="UP000694700">
    <property type="component" value="Unplaced"/>
</dbReference>
<feature type="compositionally biased region" description="Acidic residues" evidence="1">
    <location>
        <begin position="138"/>
        <end position="163"/>
    </location>
</feature>
<keyword evidence="2" id="KW-0732">Signal</keyword>
<sequence>MCLLSLSFCVQMLTMEGQVDVVCCKSVGTDLSMLDIEDFITEICRLKKEVASLEAKLRERGDKLNREDVEEVRVTDWTEAQDHESSDKTSDCNTGEQQMLQTPLKMCSVKLVDCRNLIESRGEETTAEEEQSHNNKEEQDDYWIDDDKDNGNDDENDGDDGTEAQDSVWSVRDQRSRDTQDSDLSLTLLCYTDAQDHESTDQTSDCNAGEQQMLQTPLKMCSVKLVDCRNLIESRGEETTAEKEQQHTDEEEQDDEDEDNDDDDEDQSDDDRNKDDEDQSDDDRNKDDKDRNKDDKDRNKDDEDRNKNEDQNEEDEGQNKDDEDQSKNDEDQSDDDNQNKDDEDQNDDDDFVPSGMFLPFMARCAELKANVMIDE</sequence>
<protein>
    <submittedName>
        <fullName evidence="3">Uncharacterized protein</fullName>
    </submittedName>
</protein>
<evidence type="ECO:0000313" key="4">
    <source>
        <dbReference type="Proteomes" id="UP000694700"/>
    </source>
</evidence>
<feature type="compositionally biased region" description="Basic and acidic residues" evidence="1">
    <location>
        <begin position="234"/>
        <end position="248"/>
    </location>
</feature>
<proteinExistence type="predicted"/>